<accession>A0ABT5UBU8</accession>
<gene>
    <name evidence="1" type="ORF">ORQ98_15960</name>
</gene>
<name>A0ABT5UBU8_9GAMM</name>
<organism evidence="1 2">
    <name type="scientific">Spartinivicinus poritis</name>
    <dbReference type="NCBI Taxonomy" id="2994640"/>
    <lineage>
        <taxon>Bacteria</taxon>
        <taxon>Pseudomonadati</taxon>
        <taxon>Pseudomonadota</taxon>
        <taxon>Gammaproteobacteria</taxon>
        <taxon>Oceanospirillales</taxon>
        <taxon>Zooshikellaceae</taxon>
        <taxon>Spartinivicinus</taxon>
    </lineage>
</organism>
<keyword evidence="2" id="KW-1185">Reference proteome</keyword>
<evidence type="ECO:0000313" key="1">
    <source>
        <dbReference type="EMBL" id="MDE1463456.1"/>
    </source>
</evidence>
<comment type="caution">
    <text evidence="1">The sequence shown here is derived from an EMBL/GenBank/DDBJ whole genome shotgun (WGS) entry which is preliminary data.</text>
</comment>
<evidence type="ECO:0000313" key="2">
    <source>
        <dbReference type="Proteomes" id="UP001528823"/>
    </source>
</evidence>
<dbReference type="EMBL" id="JAPMOU010000020">
    <property type="protein sequence ID" value="MDE1463456.1"/>
    <property type="molecule type" value="Genomic_DNA"/>
</dbReference>
<dbReference type="RefSeq" id="WP_274689793.1">
    <property type="nucleotide sequence ID" value="NZ_JAPMOU010000020.1"/>
</dbReference>
<protein>
    <submittedName>
        <fullName evidence="1">Uncharacterized protein</fullName>
    </submittedName>
</protein>
<sequence length="43" mass="4780">MNHVSEAPTVDQQNDLLANECKENKGFACLVASLRVKCLAYKQ</sequence>
<dbReference type="Proteomes" id="UP001528823">
    <property type="component" value="Unassembled WGS sequence"/>
</dbReference>
<proteinExistence type="predicted"/>
<reference evidence="1 2" key="1">
    <citation type="submission" date="2022-11" db="EMBL/GenBank/DDBJ databases">
        <title>Spartinivicinus poritis sp. nov., isolated from scleractinian coral Porites lutea.</title>
        <authorList>
            <person name="Zhang G."/>
            <person name="Cai L."/>
            <person name="Wei Q."/>
        </authorList>
    </citation>
    <scope>NUCLEOTIDE SEQUENCE [LARGE SCALE GENOMIC DNA]</scope>
    <source>
        <strain evidence="1 2">A2-2</strain>
    </source>
</reference>